<dbReference type="Gene3D" id="1.10.357.10">
    <property type="entry name" value="Tetracycline Repressor, domain 2"/>
    <property type="match status" value="1"/>
</dbReference>
<accession>A0A3D9ZAF8</accession>
<dbReference type="GO" id="GO:0003677">
    <property type="term" value="F:DNA binding"/>
    <property type="evidence" value="ECO:0007669"/>
    <property type="project" value="UniProtKB-UniRule"/>
</dbReference>
<dbReference type="PRINTS" id="PR00455">
    <property type="entry name" value="HTHTETR"/>
</dbReference>
<gene>
    <name evidence="5" type="ORF">DFJ67_0163</name>
</gene>
<dbReference type="InterPro" id="IPR050109">
    <property type="entry name" value="HTH-type_TetR-like_transc_reg"/>
</dbReference>
<dbReference type="PROSITE" id="PS50977">
    <property type="entry name" value="HTH_TETR_2"/>
    <property type="match status" value="1"/>
</dbReference>
<dbReference type="Pfam" id="PF00440">
    <property type="entry name" value="TetR_N"/>
    <property type="match status" value="1"/>
</dbReference>
<dbReference type="InterPro" id="IPR009057">
    <property type="entry name" value="Homeodomain-like_sf"/>
</dbReference>
<feature type="region of interest" description="Disordered" evidence="3">
    <location>
        <begin position="1"/>
        <end position="21"/>
    </location>
</feature>
<keyword evidence="1 2" id="KW-0238">DNA-binding</keyword>
<keyword evidence="6" id="KW-1185">Reference proteome</keyword>
<dbReference type="GO" id="GO:0006355">
    <property type="term" value="P:regulation of DNA-templated transcription"/>
    <property type="evidence" value="ECO:0007669"/>
    <property type="project" value="UniProtKB-ARBA"/>
</dbReference>
<reference evidence="5 6" key="1">
    <citation type="submission" date="2018-08" db="EMBL/GenBank/DDBJ databases">
        <title>Sequencing the genomes of 1000 actinobacteria strains.</title>
        <authorList>
            <person name="Klenk H.-P."/>
        </authorList>
    </citation>
    <scope>NUCLEOTIDE SEQUENCE [LARGE SCALE GENOMIC DNA]</scope>
    <source>
        <strain evidence="5 6">DSM 44099</strain>
    </source>
</reference>
<sequence>MAETTARRSPSGAERKRDAERTRERILDAALVEFGEHGFAGARVGAIARRAGVNQQLISYYFDGKEGLYRALTERWRALSAGVNQPDAALADVITAFADVSQAQRHWVRLLVWQALEGDQAEGEQQFRQAMVDDLRQRQAAGEIAPDLDPAFLMLLLFGATLAPTLLAHFAADFTGLAADSPEFRERYADQLRKVVARLS</sequence>
<protein>
    <submittedName>
        <fullName evidence="5">TetR family transcriptional regulator</fullName>
    </submittedName>
</protein>
<feature type="DNA-binding region" description="H-T-H motif" evidence="2">
    <location>
        <begin position="43"/>
        <end position="62"/>
    </location>
</feature>
<name>A0A3D9ZAF8_9ACTN</name>
<dbReference type="InterPro" id="IPR001647">
    <property type="entry name" value="HTH_TetR"/>
</dbReference>
<evidence type="ECO:0000256" key="2">
    <source>
        <dbReference type="PROSITE-ProRule" id="PRU00335"/>
    </source>
</evidence>
<feature type="domain" description="HTH tetR-type" evidence="4">
    <location>
        <begin position="20"/>
        <end position="80"/>
    </location>
</feature>
<evidence type="ECO:0000313" key="5">
    <source>
        <dbReference type="EMBL" id="REF94247.1"/>
    </source>
</evidence>
<comment type="caution">
    <text evidence="5">The sequence shown here is derived from an EMBL/GenBank/DDBJ whole genome shotgun (WGS) entry which is preliminary data.</text>
</comment>
<evidence type="ECO:0000313" key="6">
    <source>
        <dbReference type="Proteomes" id="UP000256913"/>
    </source>
</evidence>
<evidence type="ECO:0000259" key="4">
    <source>
        <dbReference type="PROSITE" id="PS50977"/>
    </source>
</evidence>
<dbReference type="InterPro" id="IPR041467">
    <property type="entry name" value="Sco4008_C"/>
</dbReference>
<dbReference type="SUPFAM" id="SSF48498">
    <property type="entry name" value="Tetracyclin repressor-like, C-terminal domain"/>
    <property type="match status" value="1"/>
</dbReference>
<organism evidence="5 6">
    <name type="scientific">Asanoa ferruginea</name>
    <dbReference type="NCBI Taxonomy" id="53367"/>
    <lineage>
        <taxon>Bacteria</taxon>
        <taxon>Bacillati</taxon>
        <taxon>Actinomycetota</taxon>
        <taxon>Actinomycetes</taxon>
        <taxon>Micromonosporales</taxon>
        <taxon>Micromonosporaceae</taxon>
        <taxon>Asanoa</taxon>
    </lineage>
</organism>
<evidence type="ECO:0000256" key="3">
    <source>
        <dbReference type="SAM" id="MobiDB-lite"/>
    </source>
</evidence>
<dbReference type="AlphaFoldDB" id="A0A3D9ZAF8"/>
<dbReference type="PANTHER" id="PTHR30328:SF54">
    <property type="entry name" value="HTH-TYPE TRANSCRIPTIONAL REPRESSOR SCO4008"/>
    <property type="match status" value="1"/>
</dbReference>
<dbReference type="SUPFAM" id="SSF46689">
    <property type="entry name" value="Homeodomain-like"/>
    <property type="match status" value="1"/>
</dbReference>
<evidence type="ECO:0000256" key="1">
    <source>
        <dbReference type="ARBA" id="ARBA00023125"/>
    </source>
</evidence>
<dbReference type="Pfam" id="PF17926">
    <property type="entry name" value="TetR_C_21"/>
    <property type="match status" value="1"/>
</dbReference>
<dbReference type="RefSeq" id="WP_170215708.1">
    <property type="nucleotide sequence ID" value="NZ_BONB01000027.1"/>
</dbReference>
<dbReference type="EMBL" id="QUMQ01000001">
    <property type="protein sequence ID" value="REF94247.1"/>
    <property type="molecule type" value="Genomic_DNA"/>
</dbReference>
<proteinExistence type="predicted"/>
<dbReference type="PANTHER" id="PTHR30328">
    <property type="entry name" value="TRANSCRIPTIONAL REPRESSOR"/>
    <property type="match status" value="1"/>
</dbReference>
<dbReference type="Proteomes" id="UP000256913">
    <property type="component" value="Unassembled WGS sequence"/>
</dbReference>
<dbReference type="InterPro" id="IPR036271">
    <property type="entry name" value="Tet_transcr_reg_TetR-rel_C_sf"/>
</dbReference>